<feature type="region of interest" description="Disordered" evidence="13">
    <location>
        <begin position="64"/>
        <end position="84"/>
    </location>
</feature>
<evidence type="ECO:0000313" key="16">
    <source>
        <dbReference type="Proteomes" id="UP000095728"/>
    </source>
</evidence>
<comment type="subcellular location">
    <subcellularLocation>
        <location evidence="1">Vacuole membrane</location>
        <topology evidence="1">Single-pass type II membrane protein</topology>
    </subcellularLocation>
</comment>
<dbReference type="CDD" id="cd00842">
    <property type="entry name" value="MPP_ASMase"/>
    <property type="match status" value="1"/>
</dbReference>
<evidence type="ECO:0000256" key="14">
    <source>
        <dbReference type="SAM" id="Phobius"/>
    </source>
</evidence>
<keyword evidence="5 12" id="KW-0926">Vacuole</keyword>
<keyword evidence="11" id="KW-0325">Glycoprotein</keyword>
<dbReference type="GO" id="GO:0004309">
    <property type="term" value="F:exopolyphosphatase activity"/>
    <property type="evidence" value="ECO:0007669"/>
    <property type="project" value="TreeGrafter"/>
</dbReference>
<comment type="function">
    <text evidence="12">Catalyzes the hydrolysis of inorganic polyphosphate (polyP) chains of many hundreds of phosphate residues into shorter lengths.</text>
</comment>
<dbReference type="InterPro" id="IPR041805">
    <property type="entry name" value="ASMase/PPN1_MPP"/>
</dbReference>
<comment type="catalytic activity">
    <reaction evidence="12">
        <text>[phosphate](n+1) + n H2O = (n+1) phosphate + n H(+)</text>
        <dbReference type="Rhea" id="RHEA:22452"/>
        <dbReference type="Rhea" id="RHEA-COMP:14280"/>
        <dbReference type="ChEBI" id="CHEBI:15377"/>
        <dbReference type="ChEBI" id="CHEBI:15378"/>
        <dbReference type="ChEBI" id="CHEBI:16838"/>
        <dbReference type="ChEBI" id="CHEBI:43474"/>
        <dbReference type="EC" id="3.6.1.10"/>
    </reaction>
</comment>
<feature type="region of interest" description="Disordered" evidence="13">
    <location>
        <begin position="555"/>
        <end position="590"/>
    </location>
</feature>
<dbReference type="FunCoup" id="A0A1E5R2M0">
    <property type="interactions" value="252"/>
</dbReference>
<keyword evidence="10 12" id="KW-0472">Membrane</keyword>
<dbReference type="STRING" id="56408.A0A1E5R2M0"/>
<name>A0A1E5R2M0_9ASCO</name>
<evidence type="ECO:0000256" key="1">
    <source>
        <dbReference type="ARBA" id="ARBA00004576"/>
    </source>
</evidence>
<evidence type="ECO:0000256" key="6">
    <source>
        <dbReference type="ARBA" id="ARBA00022692"/>
    </source>
</evidence>
<feature type="unsure residue" description="E or Q" evidence="15">
    <location>
        <position position="231"/>
    </location>
</feature>
<dbReference type="EMBL" id="LPNM01000011">
    <property type="protein sequence ID" value="OEJ80813.1"/>
    <property type="molecule type" value="Genomic_DNA"/>
</dbReference>
<organism evidence="15 16">
    <name type="scientific">Hanseniaspora osmophila</name>
    <dbReference type="NCBI Taxonomy" id="56408"/>
    <lineage>
        <taxon>Eukaryota</taxon>
        <taxon>Fungi</taxon>
        <taxon>Dikarya</taxon>
        <taxon>Ascomycota</taxon>
        <taxon>Saccharomycotina</taxon>
        <taxon>Saccharomycetes</taxon>
        <taxon>Saccharomycodales</taxon>
        <taxon>Saccharomycodaceae</taxon>
        <taxon>Hanseniaspora</taxon>
    </lineage>
</organism>
<keyword evidence="7 12" id="KW-0378">Hydrolase</keyword>
<evidence type="ECO:0000313" key="15">
    <source>
        <dbReference type="EMBL" id="OEJ80813.1"/>
    </source>
</evidence>
<comment type="caution">
    <text evidence="15">The sequence shown here is derived from an EMBL/GenBank/DDBJ whole genome shotgun (WGS) entry which is preliminary data.</text>
</comment>
<keyword evidence="8" id="KW-0735">Signal-anchor</keyword>
<evidence type="ECO:0000256" key="3">
    <source>
        <dbReference type="ARBA" id="ARBA00012459"/>
    </source>
</evidence>
<sequence>MREKAYQNDETEKYVSQNTNISDEFHADIHKNSSKRKLKLLLTFFLILVLGATYFSKQQALTHSSNSPAVASSQSSELDGKTQRRAKKLTGRFIHITDIHPDPHYVEGSSIESSCHRKESSSSALDEGEEEVYKKKKKTPKKQTKAHKFGDAMQGCDSSMELMQESMKWISQEFPASEIDFIVWTGDNIRHDNDRRIPRTQTEIVEMNKNMSDMFHELWAVPETEGPFLPETIPIIPSLGNNDVFPHNVVDIGPGQFMRTFNNIWASFIPEEQQRSFDRFMSFFQEIIPGKLAVLSINTLHFYKSNPLVDNCNDKDQAGYQMLIWFGLLMQEFRDRGMKVWITGHVPPIEKNFESSCYQKFNLWCWEYRDLIVGGLYGHMNMDHFVPINGRDLGERLRGANLENMDLDLQSRQDTVGNTDMSSDAFSINNEVTIFGAKPVNKMKYIKTLKQQYKHVSKLQNKQNSDTFDPADYLVINVAGSVIPTFNPAFRVWEYNITGLYDNDEDAQEYDQLNEYLPWAEFFTQVDEQIDTIVHEDYENFGKDTLFTKLKESIMKKGKKKNKKNKKKKKKQKKDKSIPPKMPKDAALGPAYKPQLFSPVSFKQYYLDLPRFNKNLKQSPKDTVFEYDLEYTFNNTQMESLLVDGYLKYCKSLIKDKQLWKKYLKWLFVSTDYENLEDN</sequence>
<dbReference type="SUPFAM" id="SSF56300">
    <property type="entry name" value="Metallo-dependent phosphatases"/>
    <property type="match status" value="1"/>
</dbReference>
<feature type="compositionally biased region" description="Basic residues" evidence="13">
    <location>
        <begin position="556"/>
        <end position="574"/>
    </location>
</feature>
<evidence type="ECO:0000256" key="8">
    <source>
        <dbReference type="ARBA" id="ARBA00022968"/>
    </source>
</evidence>
<evidence type="ECO:0000256" key="4">
    <source>
        <dbReference type="ARBA" id="ARBA00014458"/>
    </source>
</evidence>
<dbReference type="InterPro" id="IPR012358">
    <property type="entry name" value="EndopolyPtase_N1"/>
</dbReference>
<reference evidence="16" key="1">
    <citation type="journal article" date="2016" name="Genome Announc.">
        <title>Genome sequences of three species of Hanseniaspora isolated from spontaneous wine fermentations.</title>
        <authorList>
            <person name="Sternes P.R."/>
            <person name="Lee D."/>
            <person name="Kutyna D.R."/>
            <person name="Borneman A.R."/>
        </authorList>
    </citation>
    <scope>NUCLEOTIDE SEQUENCE [LARGE SCALE GENOMIC DNA]</scope>
    <source>
        <strain evidence="16">AWRI3579</strain>
    </source>
</reference>
<feature type="compositionally biased region" description="Low complexity" evidence="13">
    <location>
        <begin position="64"/>
        <end position="76"/>
    </location>
</feature>
<evidence type="ECO:0000256" key="10">
    <source>
        <dbReference type="ARBA" id="ARBA00023136"/>
    </source>
</evidence>
<dbReference type="InterPro" id="IPR029052">
    <property type="entry name" value="Metallo-depent_PP-like"/>
</dbReference>
<dbReference type="GO" id="GO:0000298">
    <property type="term" value="F:endopolyphosphatase activity"/>
    <property type="evidence" value="ECO:0007669"/>
    <property type="project" value="UniProtKB-EC"/>
</dbReference>
<dbReference type="PIRSF" id="PIRSF027093">
    <property type="entry name" value="EndopolyPtase_N1"/>
    <property type="match status" value="1"/>
</dbReference>
<feature type="compositionally biased region" description="Basic and acidic residues" evidence="13">
    <location>
        <begin position="575"/>
        <end position="584"/>
    </location>
</feature>
<proteinExistence type="inferred from homology"/>
<evidence type="ECO:0000256" key="7">
    <source>
        <dbReference type="ARBA" id="ARBA00022801"/>
    </source>
</evidence>
<feature type="transmembrane region" description="Helical" evidence="14">
    <location>
        <begin position="38"/>
        <end position="56"/>
    </location>
</feature>
<dbReference type="InParanoid" id="A0A1E5R2M0"/>
<evidence type="ECO:0000256" key="5">
    <source>
        <dbReference type="ARBA" id="ARBA00022554"/>
    </source>
</evidence>
<dbReference type="OrthoDB" id="348678at2759"/>
<feature type="compositionally biased region" description="Basic residues" evidence="13">
    <location>
        <begin position="134"/>
        <end position="147"/>
    </location>
</feature>
<keyword evidence="6 14" id="KW-0812">Transmembrane</keyword>
<dbReference type="Proteomes" id="UP000095728">
    <property type="component" value="Unassembled WGS sequence"/>
</dbReference>
<gene>
    <name evidence="15" type="ORF">AWRI3579_g4163</name>
</gene>
<dbReference type="AlphaFoldDB" id="A0A1E5R2M0"/>
<accession>A0A1E5R2M0</accession>
<protein>
    <recommendedName>
        <fullName evidence="4 12">Endopolyphosphatase</fullName>
        <ecNumber evidence="3 12">3.6.1.10</ecNumber>
    </recommendedName>
</protein>
<evidence type="ECO:0000256" key="12">
    <source>
        <dbReference type="PIRNR" id="PIRNR027093"/>
    </source>
</evidence>
<comment type="similarity">
    <text evidence="2">Belongs to the endopolyphosphatase PPN1 family.</text>
</comment>
<keyword evidence="16" id="KW-1185">Reference proteome</keyword>
<evidence type="ECO:0000256" key="11">
    <source>
        <dbReference type="ARBA" id="ARBA00023180"/>
    </source>
</evidence>
<dbReference type="GO" id="GO:0006798">
    <property type="term" value="P:polyphosphate catabolic process"/>
    <property type="evidence" value="ECO:0007669"/>
    <property type="project" value="TreeGrafter"/>
</dbReference>
<dbReference type="PANTHER" id="PTHR10340:SF55">
    <property type="entry name" value="ENDOPOLYPHOSPHATASE"/>
    <property type="match status" value="1"/>
</dbReference>
<evidence type="ECO:0000256" key="13">
    <source>
        <dbReference type="SAM" id="MobiDB-lite"/>
    </source>
</evidence>
<dbReference type="PANTHER" id="PTHR10340">
    <property type="entry name" value="SPHINGOMYELIN PHOSPHODIESTERASE"/>
    <property type="match status" value="1"/>
</dbReference>
<keyword evidence="9 14" id="KW-1133">Transmembrane helix</keyword>
<feature type="region of interest" description="Disordered" evidence="13">
    <location>
        <begin position="105"/>
        <end position="149"/>
    </location>
</feature>
<evidence type="ECO:0000256" key="9">
    <source>
        <dbReference type="ARBA" id="ARBA00022989"/>
    </source>
</evidence>
<dbReference type="GO" id="GO:0005774">
    <property type="term" value="C:vacuolar membrane"/>
    <property type="evidence" value="ECO:0007669"/>
    <property type="project" value="UniProtKB-SubCell"/>
</dbReference>
<dbReference type="GO" id="GO:0000324">
    <property type="term" value="C:fungal-type vacuole"/>
    <property type="evidence" value="ECO:0007669"/>
    <property type="project" value="TreeGrafter"/>
</dbReference>
<dbReference type="EC" id="3.6.1.10" evidence="3 12"/>
<dbReference type="GO" id="GO:0008081">
    <property type="term" value="F:phosphoric diester hydrolase activity"/>
    <property type="evidence" value="ECO:0007669"/>
    <property type="project" value="TreeGrafter"/>
</dbReference>
<evidence type="ECO:0000256" key="2">
    <source>
        <dbReference type="ARBA" id="ARBA00010399"/>
    </source>
</evidence>